<dbReference type="GO" id="GO:0033744">
    <property type="term" value="F:L-methionine:thioredoxin-disulfide S-oxidoreductase activity"/>
    <property type="evidence" value="ECO:0007669"/>
    <property type="project" value="RHEA"/>
</dbReference>
<dbReference type="InterPro" id="IPR002569">
    <property type="entry name" value="Met_Sox_Rdtase_MsrA_dom"/>
</dbReference>
<dbReference type="InterPro" id="IPR036509">
    <property type="entry name" value="Met_Sox_Rdtase_MsrA_sf"/>
</dbReference>
<comment type="catalytic activity">
    <reaction evidence="2 4">
        <text>L-methionyl-[protein] + [thioredoxin]-disulfide + H2O = L-methionyl-(S)-S-oxide-[protein] + [thioredoxin]-dithiol</text>
        <dbReference type="Rhea" id="RHEA:14217"/>
        <dbReference type="Rhea" id="RHEA-COMP:10698"/>
        <dbReference type="Rhea" id="RHEA-COMP:10700"/>
        <dbReference type="Rhea" id="RHEA-COMP:12313"/>
        <dbReference type="Rhea" id="RHEA-COMP:12315"/>
        <dbReference type="ChEBI" id="CHEBI:15377"/>
        <dbReference type="ChEBI" id="CHEBI:16044"/>
        <dbReference type="ChEBI" id="CHEBI:29950"/>
        <dbReference type="ChEBI" id="CHEBI:44120"/>
        <dbReference type="ChEBI" id="CHEBI:50058"/>
        <dbReference type="EC" id="1.8.4.11"/>
    </reaction>
</comment>
<sequence length="223" mass="25523">MNFQNISRHIGGWIFLIMLLPSLSFAQAQSKKGSNMKKASNEMNKKTETATFAAGCFWCVEEQFKQLDGVISVTSGYTGGTVANPTYKQVCTGTTGHAEACNIVYDPSKISYDQLLAAFFVAHDPTQLNRQGDDIGTQYRSAIFYHNEEQKKLADYYIRKLNEEKAYNKKIVTEVTPYGMFYKAEDYHQNYYDNNMSAPYCQRVIKPKLDKFRKVFKGKLKQE</sequence>
<dbReference type="EC" id="1.8.4.11" evidence="4"/>
<evidence type="ECO:0000259" key="6">
    <source>
        <dbReference type="Pfam" id="PF01625"/>
    </source>
</evidence>
<evidence type="ECO:0000313" key="7">
    <source>
        <dbReference type="EMBL" id="SHE98374.1"/>
    </source>
</evidence>
<comment type="similarity">
    <text evidence="4">Belongs to the MsrA Met sulfoxide reductase family.</text>
</comment>
<feature type="chain" id="PRO_5012138095" description="Peptide methionine sulfoxide reductase MsrA" evidence="5">
    <location>
        <begin position="29"/>
        <end position="223"/>
    </location>
</feature>
<proteinExistence type="inferred from homology"/>
<dbReference type="Proteomes" id="UP000184509">
    <property type="component" value="Unassembled WGS sequence"/>
</dbReference>
<organism evidence="7 8">
    <name type="scientific">Bacteroides luti</name>
    <dbReference type="NCBI Taxonomy" id="1297750"/>
    <lineage>
        <taxon>Bacteria</taxon>
        <taxon>Pseudomonadati</taxon>
        <taxon>Bacteroidota</taxon>
        <taxon>Bacteroidia</taxon>
        <taxon>Bacteroidales</taxon>
        <taxon>Bacteroidaceae</taxon>
        <taxon>Bacteroides</taxon>
    </lineage>
</organism>
<evidence type="ECO:0000256" key="3">
    <source>
        <dbReference type="ARBA" id="ARBA00048782"/>
    </source>
</evidence>
<evidence type="ECO:0000256" key="2">
    <source>
        <dbReference type="ARBA" id="ARBA00047806"/>
    </source>
</evidence>
<keyword evidence="5" id="KW-0732">Signal</keyword>
<evidence type="ECO:0000256" key="4">
    <source>
        <dbReference type="HAMAP-Rule" id="MF_01401"/>
    </source>
</evidence>
<keyword evidence="1 4" id="KW-0560">Oxidoreductase</keyword>
<dbReference type="HAMAP" id="MF_01401">
    <property type="entry name" value="MsrA"/>
    <property type="match status" value="1"/>
</dbReference>
<name>A0A1M4XXQ1_9BACE</name>
<dbReference type="PANTHER" id="PTHR43774">
    <property type="entry name" value="PEPTIDE METHIONINE SULFOXIDE REDUCTASE"/>
    <property type="match status" value="1"/>
</dbReference>
<evidence type="ECO:0000256" key="5">
    <source>
        <dbReference type="SAM" id="SignalP"/>
    </source>
</evidence>
<dbReference type="GO" id="GO:0008113">
    <property type="term" value="F:peptide-methionine (S)-S-oxide reductase activity"/>
    <property type="evidence" value="ECO:0007669"/>
    <property type="project" value="UniProtKB-UniRule"/>
</dbReference>
<dbReference type="STRING" id="1297750.SAMN05444405_104162"/>
<dbReference type="AlphaFoldDB" id="A0A1M4XXQ1"/>
<dbReference type="Gene3D" id="3.30.1060.10">
    <property type="entry name" value="Peptide methionine sulphoxide reductase MsrA"/>
    <property type="match status" value="1"/>
</dbReference>
<feature type="signal peptide" evidence="5">
    <location>
        <begin position="1"/>
        <end position="28"/>
    </location>
</feature>
<dbReference type="OrthoDB" id="4174719at2"/>
<dbReference type="PANTHER" id="PTHR43774:SF1">
    <property type="entry name" value="PEPTIDE METHIONINE SULFOXIDE REDUCTASE MSRA 2"/>
    <property type="match status" value="1"/>
</dbReference>
<dbReference type="Pfam" id="PF01625">
    <property type="entry name" value="PMSR"/>
    <property type="match status" value="1"/>
</dbReference>
<reference evidence="7 8" key="1">
    <citation type="submission" date="2016-11" db="EMBL/GenBank/DDBJ databases">
        <authorList>
            <person name="Jaros S."/>
            <person name="Januszkiewicz K."/>
            <person name="Wedrychowicz H."/>
        </authorList>
    </citation>
    <scope>NUCLEOTIDE SEQUENCE [LARGE SCALE GENOMIC DNA]</scope>
    <source>
        <strain evidence="7 8">DSM 26991</strain>
    </source>
</reference>
<feature type="active site" evidence="4">
    <location>
        <position position="56"/>
    </location>
</feature>
<evidence type="ECO:0000313" key="8">
    <source>
        <dbReference type="Proteomes" id="UP000184509"/>
    </source>
</evidence>
<evidence type="ECO:0000256" key="1">
    <source>
        <dbReference type="ARBA" id="ARBA00023002"/>
    </source>
</evidence>
<dbReference type="SUPFAM" id="SSF55068">
    <property type="entry name" value="Peptide methionine sulfoxide reductase"/>
    <property type="match status" value="1"/>
</dbReference>
<comment type="catalytic activity">
    <reaction evidence="3 4">
        <text>[thioredoxin]-disulfide + L-methionine + H2O = L-methionine (S)-S-oxide + [thioredoxin]-dithiol</text>
        <dbReference type="Rhea" id="RHEA:19993"/>
        <dbReference type="Rhea" id="RHEA-COMP:10698"/>
        <dbReference type="Rhea" id="RHEA-COMP:10700"/>
        <dbReference type="ChEBI" id="CHEBI:15377"/>
        <dbReference type="ChEBI" id="CHEBI:29950"/>
        <dbReference type="ChEBI" id="CHEBI:50058"/>
        <dbReference type="ChEBI" id="CHEBI:57844"/>
        <dbReference type="ChEBI" id="CHEBI:58772"/>
        <dbReference type="EC" id="1.8.4.11"/>
    </reaction>
</comment>
<protein>
    <recommendedName>
        <fullName evidence="4">Peptide methionine sulfoxide reductase MsrA</fullName>
        <shortName evidence="4">Protein-methionine-S-oxide reductase</shortName>
        <ecNumber evidence="4">1.8.4.11</ecNumber>
    </recommendedName>
    <alternativeName>
        <fullName evidence="4">Peptide-methionine (S)-S-oxide reductase</fullName>
        <shortName evidence="4">Peptide Met(O) reductase</shortName>
    </alternativeName>
</protein>
<accession>A0A1M4XXQ1</accession>
<feature type="domain" description="Peptide methionine sulphoxide reductase MsrA" evidence="6">
    <location>
        <begin position="49"/>
        <end position="202"/>
    </location>
</feature>
<dbReference type="NCBIfam" id="TIGR00401">
    <property type="entry name" value="msrA"/>
    <property type="match status" value="1"/>
</dbReference>
<comment type="function">
    <text evidence="4">Has an important function as a repair enzyme for proteins that have been inactivated by oxidation. Catalyzes the reversible oxidation-reduction of methionine sulfoxide in proteins to methionine.</text>
</comment>
<dbReference type="EMBL" id="FQTV01000004">
    <property type="protein sequence ID" value="SHE98374.1"/>
    <property type="molecule type" value="Genomic_DNA"/>
</dbReference>
<gene>
    <name evidence="4" type="primary">msrA</name>
    <name evidence="7" type="ORF">SAMN05444405_104162</name>
</gene>
<keyword evidence="8" id="KW-1185">Reference proteome</keyword>